<dbReference type="AlphaFoldDB" id="A0A3Q0JIQ6"/>
<feature type="non-terminal residue" evidence="8">
    <location>
        <position position="337"/>
    </location>
</feature>
<evidence type="ECO:0000256" key="4">
    <source>
        <dbReference type="RuleBase" id="RU003557"/>
    </source>
</evidence>
<evidence type="ECO:0000256" key="3">
    <source>
        <dbReference type="ARBA" id="ARBA00023315"/>
    </source>
</evidence>
<evidence type="ECO:0000313" key="7">
    <source>
        <dbReference type="Proteomes" id="UP000079169"/>
    </source>
</evidence>
<evidence type="ECO:0000259" key="6">
    <source>
        <dbReference type="Pfam" id="PF02803"/>
    </source>
</evidence>
<dbReference type="STRING" id="121845.A0A3Q0JIQ6"/>
<reference evidence="8" key="1">
    <citation type="submission" date="2025-08" db="UniProtKB">
        <authorList>
            <consortium name="RefSeq"/>
        </authorList>
    </citation>
    <scope>IDENTIFICATION</scope>
</reference>
<dbReference type="SUPFAM" id="SSF53901">
    <property type="entry name" value="Thiolase-like"/>
    <property type="match status" value="2"/>
</dbReference>
<evidence type="ECO:0000256" key="1">
    <source>
        <dbReference type="ARBA" id="ARBA00010982"/>
    </source>
</evidence>
<dbReference type="PANTHER" id="PTHR18919:SF156">
    <property type="entry name" value="ACETYL-COA ACETYLTRANSFERASE, MITOCHONDRIAL"/>
    <property type="match status" value="1"/>
</dbReference>
<keyword evidence="2 4" id="KW-0808">Transferase</keyword>
<accession>A0A3Q0JIQ6</accession>
<protein>
    <submittedName>
        <fullName evidence="8">Acetyl-CoA acetyltransferase, mitochondrial-like</fullName>
    </submittedName>
</protein>
<evidence type="ECO:0000256" key="2">
    <source>
        <dbReference type="ARBA" id="ARBA00022679"/>
    </source>
</evidence>
<dbReference type="GO" id="GO:0003985">
    <property type="term" value="F:acetyl-CoA C-acetyltransferase activity"/>
    <property type="evidence" value="ECO:0007669"/>
    <property type="project" value="TreeGrafter"/>
</dbReference>
<comment type="similarity">
    <text evidence="1 4">Belongs to the thiolase-like superfamily. Thiolase family.</text>
</comment>
<keyword evidence="3 4" id="KW-0012">Acyltransferase</keyword>
<dbReference type="Pfam" id="PF00108">
    <property type="entry name" value="Thiolase_N"/>
    <property type="match status" value="1"/>
</dbReference>
<keyword evidence="7" id="KW-1185">Reference proteome</keyword>
<dbReference type="InterPro" id="IPR016039">
    <property type="entry name" value="Thiolase-like"/>
</dbReference>
<dbReference type="Pfam" id="PF02803">
    <property type="entry name" value="Thiolase_C"/>
    <property type="match status" value="1"/>
</dbReference>
<dbReference type="GO" id="GO:0005739">
    <property type="term" value="C:mitochondrion"/>
    <property type="evidence" value="ECO:0007669"/>
    <property type="project" value="TreeGrafter"/>
</dbReference>
<feature type="domain" description="Thiolase C-terminal" evidence="6">
    <location>
        <begin position="235"/>
        <end position="318"/>
    </location>
</feature>
<evidence type="ECO:0000259" key="5">
    <source>
        <dbReference type="Pfam" id="PF00108"/>
    </source>
</evidence>
<sequence>MTVANIVRSWIGEAYLASCVRAPLGQFNGALKQVSESRLGAIVIDSVLQRSAIDKSSVDQVLIESNENSMHEMLSSAGLPDTKYSNVCGYNGLKSIASAVDLLASGLNVTICGGATIWSLEEHAKCTEIFKKYSCTSKELRQKHLLRSLIKIEEARKNNLFLEEVQPIMIPGHPRLKRRPISLTEDETVTDNATVDNNSISLTDGAAACVITTKDFISNIKLSPLGKIISFVEASSPELSAKSILEGNKLETSDISLWQIDDITPDAYHQTVNELGIDEALVNVHGGTAVLGYNRGMSGLQNMIHLIHTLKAHQKGIVVYNTPESTMSVLLEKLPVK</sequence>
<proteinExistence type="inferred from homology"/>
<dbReference type="PANTHER" id="PTHR18919">
    <property type="entry name" value="ACETYL-COA C-ACYLTRANSFERASE"/>
    <property type="match status" value="1"/>
</dbReference>
<dbReference type="InterPro" id="IPR020617">
    <property type="entry name" value="Thiolase_C"/>
</dbReference>
<dbReference type="KEGG" id="dci:103519884"/>
<dbReference type="Proteomes" id="UP000079169">
    <property type="component" value="Unplaced"/>
</dbReference>
<dbReference type="RefSeq" id="XP_026687008.1">
    <property type="nucleotide sequence ID" value="XM_026831207.1"/>
</dbReference>
<dbReference type="InterPro" id="IPR020616">
    <property type="entry name" value="Thiolase_N"/>
</dbReference>
<feature type="domain" description="Thiolase N-terminal" evidence="5">
    <location>
        <begin position="16"/>
        <end position="145"/>
    </location>
</feature>
<organism evidence="7 8">
    <name type="scientific">Diaphorina citri</name>
    <name type="common">Asian citrus psyllid</name>
    <dbReference type="NCBI Taxonomy" id="121845"/>
    <lineage>
        <taxon>Eukaryota</taxon>
        <taxon>Metazoa</taxon>
        <taxon>Ecdysozoa</taxon>
        <taxon>Arthropoda</taxon>
        <taxon>Hexapoda</taxon>
        <taxon>Insecta</taxon>
        <taxon>Pterygota</taxon>
        <taxon>Neoptera</taxon>
        <taxon>Paraneoptera</taxon>
        <taxon>Hemiptera</taxon>
        <taxon>Sternorrhyncha</taxon>
        <taxon>Psylloidea</taxon>
        <taxon>Psyllidae</taxon>
        <taxon>Diaphorininae</taxon>
        <taxon>Diaphorina</taxon>
    </lineage>
</organism>
<gene>
    <name evidence="8" type="primary">LOC103519884</name>
</gene>
<evidence type="ECO:0000313" key="8">
    <source>
        <dbReference type="RefSeq" id="XP_026687008.1"/>
    </source>
</evidence>
<dbReference type="Gene3D" id="3.40.47.10">
    <property type="match status" value="2"/>
</dbReference>
<dbReference type="GeneID" id="103519884"/>
<name>A0A3Q0JIQ6_DIACI</name>
<dbReference type="PaxDb" id="121845-A0A3Q0JIQ6"/>
<dbReference type="GO" id="GO:0006635">
    <property type="term" value="P:fatty acid beta-oxidation"/>
    <property type="evidence" value="ECO:0007669"/>
    <property type="project" value="TreeGrafter"/>
</dbReference>